<dbReference type="eggNOG" id="COG1940">
    <property type="taxonomic scope" value="Bacteria"/>
</dbReference>
<feature type="domain" description="HTH crp-type" evidence="2">
    <location>
        <begin position="18"/>
        <end position="74"/>
    </location>
</feature>
<proteinExistence type="inferred from homology"/>
<dbReference type="STRING" id="416591.Tlet_0357"/>
<evidence type="ECO:0000313" key="3">
    <source>
        <dbReference type="EMBL" id="ABV32925.1"/>
    </source>
</evidence>
<organism evidence="3 4">
    <name type="scientific">Pseudothermotoga lettingae (strain ATCC BAA-301 / DSM 14385 / NBRC 107922 / TMO)</name>
    <name type="common">Thermotoga lettingae</name>
    <dbReference type="NCBI Taxonomy" id="416591"/>
    <lineage>
        <taxon>Bacteria</taxon>
        <taxon>Thermotogati</taxon>
        <taxon>Thermotogota</taxon>
        <taxon>Thermotogae</taxon>
        <taxon>Thermotogales</taxon>
        <taxon>Thermotogaceae</taxon>
        <taxon>Pseudothermotoga</taxon>
    </lineage>
</organism>
<evidence type="ECO:0000259" key="2">
    <source>
        <dbReference type="SMART" id="SM00419"/>
    </source>
</evidence>
<reference evidence="3 4" key="2">
    <citation type="journal article" date="2009" name="Proc. Natl. Acad. Sci. U.S.A.">
        <title>On the chimeric nature, thermophilic origin, and phylogenetic placement of the Thermotogales.</title>
        <authorList>
            <person name="Zhaxybayeva O."/>
            <person name="Swithers K.S."/>
            <person name="Lapierre P."/>
            <person name="Fournier G.P."/>
            <person name="Bickhart D.M."/>
            <person name="DeBoy R.T."/>
            <person name="Nelson K.E."/>
            <person name="Nesbo C.L."/>
            <person name="Doolittle W.F."/>
            <person name="Gogarten J.P."/>
            <person name="Noll K.M."/>
        </authorList>
    </citation>
    <scope>NUCLEOTIDE SEQUENCE [LARGE SCALE GENOMIC DNA]</scope>
    <source>
        <strain evidence="4">ATCC BAA-301 / DSM 14385 / NBRC 107922 / TMO</strain>
    </source>
</reference>
<dbReference type="KEGG" id="tle:Tlet_0357"/>
<dbReference type="CDD" id="cd00090">
    <property type="entry name" value="HTH_ARSR"/>
    <property type="match status" value="1"/>
</dbReference>
<dbReference type="InterPro" id="IPR012318">
    <property type="entry name" value="HTH_CRP"/>
</dbReference>
<dbReference type="Pfam" id="PF13412">
    <property type="entry name" value="HTH_24"/>
    <property type="match status" value="1"/>
</dbReference>
<accession>A8F441</accession>
<dbReference type="PANTHER" id="PTHR18964">
    <property type="entry name" value="ROK (REPRESSOR, ORF, KINASE) FAMILY"/>
    <property type="match status" value="1"/>
</dbReference>
<dbReference type="InterPro" id="IPR049874">
    <property type="entry name" value="ROK_cs"/>
</dbReference>
<dbReference type="Proteomes" id="UP000002016">
    <property type="component" value="Chromosome"/>
</dbReference>
<keyword evidence="4" id="KW-1185">Reference proteome</keyword>
<dbReference type="EMBL" id="CP000812">
    <property type="protein sequence ID" value="ABV32925.1"/>
    <property type="molecule type" value="Genomic_DNA"/>
</dbReference>
<reference evidence="3 4" key="1">
    <citation type="submission" date="2007-08" db="EMBL/GenBank/DDBJ databases">
        <title>Complete sequence of Thermotoga lettingae TMO.</title>
        <authorList>
            <consortium name="US DOE Joint Genome Institute"/>
            <person name="Copeland A."/>
            <person name="Lucas S."/>
            <person name="Lapidus A."/>
            <person name="Barry K."/>
            <person name="Glavina del Rio T."/>
            <person name="Dalin E."/>
            <person name="Tice H."/>
            <person name="Pitluck S."/>
            <person name="Foster B."/>
            <person name="Bruce D."/>
            <person name="Schmutz J."/>
            <person name="Larimer F."/>
            <person name="Land M."/>
            <person name="Hauser L."/>
            <person name="Kyrpides N."/>
            <person name="Mikhailova N."/>
            <person name="Nelson K."/>
            <person name="Gogarten J.P."/>
            <person name="Noll K."/>
            <person name="Richardson P."/>
        </authorList>
    </citation>
    <scope>NUCLEOTIDE SEQUENCE [LARGE SCALE GENOMIC DNA]</scope>
    <source>
        <strain evidence="4">ATCC BAA-301 / DSM 14385 / NBRC 107922 / TMO</strain>
    </source>
</reference>
<dbReference type="InterPro" id="IPR036390">
    <property type="entry name" value="WH_DNA-bd_sf"/>
</dbReference>
<evidence type="ECO:0000313" key="4">
    <source>
        <dbReference type="Proteomes" id="UP000002016"/>
    </source>
</evidence>
<dbReference type="InterPro" id="IPR000600">
    <property type="entry name" value="ROK"/>
</dbReference>
<dbReference type="OrthoDB" id="9796533at2"/>
<dbReference type="Pfam" id="PF00480">
    <property type="entry name" value="ROK"/>
    <property type="match status" value="1"/>
</dbReference>
<dbReference type="Gene3D" id="1.10.10.10">
    <property type="entry name" value="Winged helix-like DNA-binding domain superfamily/Winged helix DNA-binding domain"/>
    <property type="match status" value="1"/>
</dbReference>
<dbReference type="HOGENOM" id="CLU_036604_13_1_0"/>
<dbReference type="Gene3D" id="3.30.420.40">
    <property type="match status" value="2"/>
</dbReference>
<evidence type="ECO:0000256" key="1">
    <source>
        <dbReference type="ARBA" id="ARBA00006479"/>
    </source>
</evidence>
<protein>
    <submittedName>
        <fullName evidence="3">ROK family protein</fullName>
    </submittedName>
</protein>
<sequence length="378" mass="42414">MKYNSPRIKVLNKQNILKLIHDNHPISRAEISEITDLTPSSVTRLTKELIDEGYVKERGTIGKNSPGRRRTLLDLNKDASISLVFDLGVNVTTFGLGYFNGKVSLSGSFETPRRPEDFFAKVEEIYLRLKKEYRITRISLSIPGMVNMLENRILLAPNLCWQDVLINDLLDVDVPVLADNEANLSMMAEKYHSKDLKEVKEAVFIVIREGVGTGVLLDGKIYRGSSFTAGEAGHMTVDIHSDKKCHCSNKGCWELVTSINWAIENYRGELQGKNAIEKFASLKKKTGNKKFFEEFAKNIAVGIVNIVNVLNPQLIILGGEVQDLGEYFFNSIESEVKRRALRDAVKQLKIRPTIFETVSSNLVGAAILAIEDIIEKVK</sequence>
<dbReference type="PANTHER" id="PTHR18964:SF110">
    <property type="entry name" value="TRANSCRIPTIONAL REGULATOR, XYLR-RELATED"/>
    <property type="match status" value="1"/>
</dbReference>
<dbReference type="SUPFAM" id="SSF46785">
    <property type="entry name" value="Winged helix' DNA-binding domain"/>
    <property type="match status" value="1"/>
</dbReference>
<dbReference type="SUPFAM" id="SSF53067">
    <property type="entry name" value="Actin-like ATPase domain"/>
    <property type="match status" value="2"/>
</dbReference>
<dbReference type="PROSITE" id="PS01125">
    <property type="entry name" value="ROK"/>
    <property type="match status" value="1"/>
</dbReference>
<dbReference type="GO" id="GO:0003677">
    <property type="term" value="F:DNA binding"/>
    <property type="evidence" value="ECO:0007669"/>
    <property type="project" value="InterPro"/>
</dbReference>
<name>A8F441_PSELT</name>
<dbReference type="InterPro" id="IPR043129">
    <property type="entry name" value="ATPase_NBD"/>
</dbReference>
<dbReference type="GO" id="GO:0006355">
    <property type="term" value="P:regulation of DNA-templated transcription"/>
    <property type="evidence" value="ECO:0007669"/>
    <property type="project" value="InterPro"/>
</dbReference>
<dbReference type="AlphaFoldDB" id="A8F441"/>
<dbReference type="eggNOG" id="COG1414">
    <property type="taxonomic scope" value="Bacteria"/>
</dbReference>
<dbReference type="RefSeq" id="WP_012002406.1">
    <property type="nucleotide sequence ID" value="NC_009828.1"/>
</dbReference>
<dbReference type="SMART" id="SM00419">
    <property type="entry name" value="HTH_CRP"/>
    <property type="match status" value="1"/>
</dbReference>
<dbReference type="InterPro" id="IPR011991">
    <property type="entry name" value="ArsR-like_HTH"/>
</dbReference>
<gene>
    <name evidence="3" type="ordered locus">Tlet_0357</name>
</gene>
<comment type="similarity">
    <text evidence="1">Belongs to the ROK (NagC/XylR) family.</text>
</comment>
<dbReference type="InterPro" id="IPR036388">
    <property type="entry name" value="WH-like_DNA-bd_sf"/>
</dbReference>